<dbReference type="PANTHER" id="PTHR30055:SF234">
    <property type="entry name" value="HTH-TYPE TRANSCRIPTIONAL REGULATOR BETI"/>
    <property type="match status" value="1"/>
</dbReference>
<comment type="caution">
    <text evidence="4">The sequence shown here is derived from an EMBL/GenBank/DDBJ whole genome shotgun (WGS) entry which is preliminary data.</text>
</comment>
<evidence type="ECO:0000256" key="3">
    <source>
        <dbReference type="ARBA" id="ARBA00023163"/>
    </source>
</evidence>
<evidence type="ECO:0000256" key="2">
    <source>
        <dbReference type="ARBA" id="ARBA00023125"/>
    </source>
</evidence>
<dbReference type="AlphaFoldDB" id="A0A7W3ZCQ7"/>
<protein>
    <submittedName>
        <fullName evidence="4">TetR/AcrR family transcriptional regulator</fullName>
    </submittedName>
</protein>
<dbReference type="Proteomes" id="UP000526734">
    <property type="component" value="Unassembled WGS sequence"/>
</dbReference>
<dbReference type="EMBL" id="JACGZW010000009">
    <property type="protein sequence ID" value="MBB1156570.1"/>
    <property type="molecule type" value="Genomic_DNA"/>
</dbReference>
<evidence type="ECO:0000313" key="4">
    <source>
        <dbReference type="EMBL" id="MBB1156570.1"/>
    </source>
</evidence>
<dbReference type="InterPro" id="IPR009057">
    <property type="entry name" value="Homeodomain-like_sf"/>
</dbReference>
<dbReference type="Gene3D" id="1.10.357.10">
    <property type="entry name" value="Tetracycline Repressor, domain 2"/>
    <property type="match status" value="1"/>
</dbReference>
<evidence type="ECO:0000313" key="5">
    <source>
        <dbReference type="Proteomes" id="UP000526734"/>
    </source>
</evidence>
<dbReference type="RefSeq" id="WP_182893514.1">
    <property type="nucleotide sequence ID" value="NZ_JACGZW010000009.1"/>
</dbReference>
<accession>A0A7W3ZCQ7</accession>
<keyword evidence="3" id="KW-0804">Transcription</keyword>
<gene>
    <name evidence="4" type="ORF">H4281_25745</name>
</gene>
<dbReference type="PANTHER" id="PTHR30055">
    <property type="entry name" value="HTH-TYPE TRANSCRIPTIONAL REGULATOR RUTR"/>
    <property type="match status" value="1"/>
</dbReference>
<name>A0A7W3ZCQ7_9PSEU</name>
<dbReference type="SUPFAM" id="SSF46689">
    <property type="entry name" value="Homeodomain-like"/>
    <property type="match status" value="1"/>
</dbReference>
<keyword evidence="1" id="KW-0805">Transcription regulation</keyword>
<sequence length="210" mass="22368">MARQYSAPQREEKAQATRAHIVRTARGLLLGGGGYAGMTITGLAEAAGVSPQTVYNSVGGKAEVIKAVYDVMLAGDEDQTPMSERPEFRQVADATDVPSYAAAYAAWVRAISDRVGPLLGVLVAHGPGGDKVLEAFVATIDSERRKGNTNSLRGLAERGHLPSGKFNEAVDAVWTLTAPEVYDRLVRRCGWTPAAFERWLANQLGAVLSG</sequence>
<keyword evidence="2" id="KW-0238">DNA-binding</keyword>
<dbReference type="GO" id="GO:0003700">
    <property type="term" value="F:DNA-binding transcription factor activity"/>
    <property type="evidence" value="ECO:0007669"/>
    <property type="project" value="TreeGrafter"/>
</dbReference>
<proteinExistence type="predicted"/>
<reference evidence="4 5" key="1">
    <citation type="submission" date="2020-08" db="EMBL/GenBank/DDBJ databases">
        <title>Amycolatopsis sp. nov. DR6-1 isolated from Dendrobium heterocarpum.</title>
        <authorList>
            <person name="Tedsree N."/>
            <person name="Kuncharoen N."/>
            <person name="Likhitwitayawuid K."/>
            <person name="Tanasupawat S."/>
        </authorList>
    </citation>
    <scope>NUCLEOTIDE SEQUENCE [LARGE SCALE GENOMIC DNA]</scope>
    <source>
        <strain evidence="4 5">DR6-1</strain>
    </source>
</reference>
<dbReference type="InterPro" id="IPR050109">
    <property type="entry name" value="HTH-type_TetR-like_transc_reg"/>
</dbReference>
<keyword evidence="5" id="KW-1185">Reference proteome</keyword>
<dbReference type="GO" id="GO:0000976">
    <property type="term" value="F:transcription cis-regulatory region binding"/>
    <property type="evidence" value="ECO:0007669"/>
    <property type="project" value="TreeGrafter"/>
</dbReference>
<organism evidence="4 5">
    <name type="scientific">Amycolatopsis dendrobii</name>
    <dbReference type="NCBI Taxonomy" id="2760662"/>
    <lineage>
        <taxon>Bacteria</taxon>
        <taxon>Bacillati</taxon>
        <taxon>Actinomycetota</taxon>
        <taxon>Actinomycetes</taxon>
        <taxon>Pseudonocardiales</taxon>
        <taxon>Pseudonocardiaceae</taxon>
        <taxon>Amycolatopsis</taxon>
    </lineage>
</organism>
<evidence type="ECO:0000256" key="1">
    <source>
        <dbReference type="ARBA" id="ARBA00023015"/>
    </source>
</evidence>